<dbReference type="Proteomes" id="UP000009234">
    <property type="component" value="Chromosome"/>
</dbReference>
<feature type="transmembrane region" description="Helical" evidence="1">
    <location>
        <begin position="12"/>
        <end position="32"/>
    </location>
</feature>
<keyword evidence="1" id="KW-0472">Membrane</keyword>
<dbReference type="InterPro" id="IPR007391">
    <property type="entry name" value="Vancomycin_resist_VanW"/>
</dbReference>
<feature type="transmembrane region" description="Helical" evidence="1">
    <location>
        <begin position="39"/>
        <end position="58"/>
    </location>
</feature>
<dbReference type="eggNOG" id="COG2720">
    <property type="taxonomic scope" value="Bacteria"/>
</dbReference>
<dbReference type="STRING" id="696281.Desru_3752"/>
<dbReference type="PANTHER" id="PTHR35788">
    <property type="entry name" value="EXPORTED PROTEIN-RELATED"/>
    <property type="match status" value="1"/>
</dbReference>
<dbReference type="HOGENOM" id="CLU_942432_0_0_9"/>
<reference evidence="2 3" key="2">
    <citation type="journal article" date="2012" name="Stand. Genomic Sci.">
        <title>Complete genome sequence of the sulfate-reducing firmicute Desulfotomaculum ruminis type strain (DL(T)).</title>
        <authorList>
            <person name="Spring S."/>
            <person name="Visser M."/>
            <person name="Lu M."/>
            <person name="Copeland A."/>
            <person name="Lapidus A."/>
            <person name="Lucas S."/>
            <person name="Cheng J.F."/>
            <person name="Han C."/>
            <person name="Tapia R."/>
            <person name="Goodwin L.A."/>
            <person name="Pitluck S."/>
            <person name="Ivanova N."/>
            <person name="Land M."/>
            <person name="Hauser L."/>
            <person name="Larimer F."/>
            <person name="Rohde M."/>
            <person name="Goker M."/>
            <person name="Detter J.C."/>
            <person name="Kyrpides N.C."/>
            <person name="Woyke T."/>
            <person name="Schaap P.J."/>
            <person name="Plugge C.M."/>
            <person name="Muyzer G."/>
            <person name="Kuever J."/>
            <person name="Pereira I.A."/>
            <person name="Parshina S.N."/>
            <person name="Bernier-Latmani R."/>
            <person name="Stams A.J."/>
            <person name="Klenk H.P."/>
        </authorList>
    </citation>
    <scope>NUCLEOTIDE SEQUENCE [LARGE SCALE GENOMIC DNA]</scope>
    <source>
        <strain evidence="3">ATCC 23193 / DSM 2154 / NCIB 8452 / DL</strain>
    </source>
</reference>
<dbReference type="Pfam" id="PF04294">
    <property type="entry name" value="VanW"/>
    <property type="match status" value="1"/>
</dbReference>
<evidence type="ECO:0000313" key="3">
    <source>
        <dbReference type="Proteomes" id="UP000009234"/>
    </source>
</evidence>
<accession>F6DQ08</accession>
<keyword evidence="1" id="KW-1133">Transmembrane helix</keyword>
<name>F6DQ08_DESRL</name>
<keyword evidence="1" id="KW-0812">Transmembrane</keyword>
<feature type="transmembrane region" description="Helical" evidence="1">
    <location>
        <begin position="64"/>
        <end position="84"/>
    </location>
</feature>
<dbReference type="EMBL" id="CP002780">
    <property type="protein sequence ID" value="AEG61952.1"/>
    <property type="molecule type" value="Genomic_DNA"/>
</dbReference>
<evidence type="ECO:0000313" key="2">
    <source>
        <dbReference type="EMBL" id="AEG61952.1"/>
    </source>
</evidence>
<dbReference type="PANTHER" id="PTHR35788:SF1">
    <property type="entry name" value="EXPORTED PROTEIN"/>
    <property type="match status" value="1"/>
</dbReference>
<evidence type="ECO:0000256" key="1">
    <source>
        <dbReference type="SAM" id="Phobius"/>
    </source>
</evidence>
<sequence>MLAGFTYNISEVAWWKVWYPWGALLHLISLFLIDKGSKFIVVFTLNALLSLAVFLLFYNQLTLLSGVFIGMNVFLLIPLLYFRVNEIENNWGLMACMMLILAVGFPKSFTTANALAQPTPSASLTGQGWFKSTSEVNVDIHNRHWRIISKGSMVMKEGDPGTVNAKVAAQYINHRIVPQGNTFSFNETVGPRTENRGFVPSSSYMATEEGTISVPDIGGGICRTSTLLNYVVINAKLHVLEQHGHTAAVRYANPGEDTAVAWPNLDYKFKNNKNELIKIITKWDKGRLTIEIWGI</sequence>
<keyword evidence="3" id="KW-1185">Reference proteome</keyword>
<protein>
    <submittedName>
        <fullName evidence="2">VanW family protein</fullName>
    </submittedName>
</protein>
<reference evidence="3" key="1">
    <citation type="submission" date="2011-05" db="EMBL/GenBank/DDBJ databases">
        <title>Complete sequence of Desulfotomaculum ruminis DSM 2154.</title>
        <authorList>
            <person name="Lucas S."/>
            <person name="Copeland A."/>
            <person name="Lapidus A."/>
            <person name="Cheng J.-F."/>
            <person name="Goodwin L."/>
            <person name="Pitluck S."/>
            <person name="Lu M."/>
            <person name="Detter J.C."/>
            <person name="Han C."/>
            <person name="Tapia R."/>
            <person name="Land M."/>
            <person name="Hauser L."/>
            <person name="Kyrpides N."/>
            <person name="Ivanova N."/>
            <person name="Mikhailova N."/>
            <person name="Pagani I."/>
            <person name="Stams A.J.M."/>
            <person name="Plugge C.M."/>
            <person name="Muyzer G."/>
            <person name="Kuever J."/>
            <person name="Parshina S.N."/>
            <person name="Ivanova A.E."/>
            <person name="Nazina T.N."/>
            <person name="Brambilla E."/>
            <person name="Spring S."/>
            <person name="Klenk H.-P."/>
            <person name="Woyke T."/>
        </authorList>
    </citation>
    <scope>NUCLEOTIDE SEQUENCE [LARGE SCALE GENOMIC DNA]</scope>
    <source>
        <strain evidence="3">ATCC 23193 / DSM 2154 / NCIB 8452 / DL</strain>
    </source>
</reference>
<dbReference type="RefSeq" id="WP_013843697.1">
    <property type="nucleotide sequence ID" value="NC_015589.1"/>
</dbReference>
<dbReference type="InterPro" id="IPR052913">
    <property type="entry name" value="Glycopeptide_resist_protein"/>
</dbReference>
<feature type="transmembrane region" description="Helical" evidence="1">
    <location>
        <begin position="91"/>
        <end position="109"/>
    </location>
</feature>
<gene>
    <name evidence="2" type="ordered locus">Desru_3752</name>
</gene>
<proteinExistence type="predicted"/>
<dbReference type="OrthoDB" id="9797191at2"/>
<organism evidence="2 3">
    <name type="scientific">Desulforamulus ruminis (strain ATCC 23193 / DSM 2154 / NCIMB 8452 / DL)</name>
    <name type="common">Desulfotomaculum ruminis</name>
    <dbReference type="NCBI Taxonomy" id="696281"/>
    <lineage>
        <taxon>Bacteria</taxon>
        <taxon>Bacillati</taxon>
        <taxon>Bacillota</taxon>
        <taxon>Clostridia</taxon>
        <taxon>Eubacteriales</taxon>
        <taxon>Peptococcaceae</taxon>
        <taxon>Desulforamulus</taxon>
    </lineage>
</organism>
<dbReference type="KEGG" id="dru:Desru_3752"/>
<dbReference type="AlphaFoldDB" id="F6DQ08"/>